<evidence type="ECO:0000313" key="8">
    <source>
        <dbReference type="Proteomes" id="UP000466431"/>
    </source>
</evidence>
<keyword evidence="3 5" id="KW-0238">DNA-binding</keyword>
<dbReference type="EMBL" id="AP022591">
    <property type="protein sequence ID" value="BBY43873.1"/>
    <property type="molecule type" value="Genomic_DNA"/>
</dbReference>
<dbReference type="GO" id="GO:0003700">
    <property type="term" value="F:DNA-binding transcription factor activity"/>
    <property type="evidence" value="ECO:0007669"/>
    <property type="project" value="TreeGrafter"/>
</dbReference>
<keyword evidence="2" id="KW-0805">Transcription regulation</keyword>
<protein>
    <recommendedName>
        <fullName evidence="6">HTH tetR-type domain-containing protein</fullName>
    </recommendedName>
</protein>
<dbReference type="InterPro" id="IPR009057">
    <property type="entry name" value="Homeodomain-like_sf"/>
</dbReference>
<feature type="DNA-binding region" description="H-T-H motif" evidence="5">
    <location>
        <begin position="112"/>
        <end position="131"/>
    </location>
</feature>
<evidence type="ECO:0000259" key="6">
    <source>
        <dbReference type="PROSITE" id="PS50977"/>
    </source>
</evidence>
<sequence length="274" mass="29353">MGPADPFAPEVGDRSVEIARSCPAANLVTSLGDEHAFSRPVQMASGGQAGEARANHRYIDPQSGILCSHETNVSDKCLNRNGVAMTRRTGNRQRLLDAAVRCIEDLGYARTTARDLVQASGTNLGAITYHFDSKEALLNEALAESCRRWLQQIQQASTAASSGDPWEDTIAAAYGALRDGRMFAVAYVEAWAQAERNPVLRAQLAAHYREFRTATAALAQSLSHASSESLPDPEALATILVAVADGLVVQWLLDADSLPVPARLARALTQIGIS</sequence>
<dbReference type="Gene3D" id="1.10.357.10">
    <property type="entry name" value="Tetracycline Repressor, domain 2"/>
    <property type="match status" value="1"/>
</dbReference>
<reference evidence="7 8" key="1">
    <citation type="journal article" date="2019" name="Emerg. Microbes Infect.">
        <title>Comprehensive subspecies identification of 175 nontuberculous mycobacteria species based on 7547 genomic profiles.</title>
        <authorList>
            <person name="Matsumoto Y."/>
            <person name="Kinjo T."/>
            <person name="Motooka D."/>
            <person name="Nabeya D."/>
            <person name="Jung N."/>
            <person name="Uechi K."/>
            <person name="Horii T."/>
            <person name="Iida T."/>
            <person name="Fujita J."/>
            <person name="Nakamura S."/>
        </authorList>
    </citation>
    <scope>NUCLEOTIDE SEQUENCE [LARGE SCALE GENOMIC DNA]</scope>
    <source>
        <strain evidence="7 8">JCM 18439</strain>
    </source>
</reference>
<dbReference type="PANTHER" id="PTHR30055">
    <property type="entry name" value="HTH-TYPE TRANSCRIPTIONAL REGULATOR RUTR"/>
    <property type="match status" value="1"/>
</dbReference>
<evidence type="ECO:0000256" key="2">
    <source>
        <dbReference type="ARBA" id="ARBA00023015"/>
    </source>
</evidence>
<evidence type="ECO:0000256" key="5">
    <source>
        <dbReference type="PROSITE-ProRule" id="PRU00335"/>
    </source>
</evidence>
<evidence type="ECO:0000256" key="3">
    <source>
        <dbReference type="ARBA" id="ARBA00023125"/>
    </source>
</evidence>
<dbReference type="InterPro" id="IPR039538">
    <property type="entry name" value="BetI_C"/>
</dbReference>
<keyword evidence="4" id="KW-0804">Transcription</keyword>
<dbReference type="PROSITE" id="PS50977">
    <property type="entry name" value="HTH_TETR_2"/>
    <property type="match status" value="1"/>
</dbReference>
<dbReference type="GO" id="GO:0000976">
    <property type="term" value="F:transcription cis-regulatory region binding"/>
    <property type="evidence" value="ECO:0007669"/>
    <property type="project" value="TreeGrafter"/>
</dbReference>
<dbReference type="SUPFAM" id="SSF48498">
    <property type="entry name" value="Tetracyclin repressor-like, C-terminal domain"/>
    <property type="match status" value="1"/>
</dbReference>
<evidence type="ECO:0000256" key="4">
    <source>
        <dbReference type="ARBA" id="ARBA00023163"/>
    </source>
</evidence>
<evidence type="ECO:0000313" key="7">
    <source>
        <dbReference type="EMBL" id="BBY43873.1"/>
    </source>
</evidence>
<keyword evidence="1" id="KW-0678">Repressor</keyword>
<dbReference type="InterPro" id="IPR036271">
    <property type="entry name" value="Tet_transcr_reg_TetR-rel_C_sf"/>
</dbReference>
<dbReference type="KEGG" id="mcee:MCEL_21680"/>
<gene>
    <name evidence="7" type="ORF">MCEL_21680</name>
</gene>
<dbReference type="SUPFAM" id="SSF46689">
    <property type="entry name" value="Homeodomain-like"/>
    <property type="match status" value="1"/>
</dbReference>
<dbReference type="Proteomes" id="UP000466431">
    <property type="component" value="Chromosome"/>
</dbReference>
<dbReference type="Pfam" id="PF13977">
    <property type="entry name" value="TetR_C_6"/>
    <property type="match status" value="1"/>
</dbReference>
<dbReference type="AlphaFoldDB" id="A0A7I7RHA6"/>
<dbReference type="InterPro" id="IPR001647">
    <property type="entry name" value="HTH_TetR"/>
</dbReference>
<keyword evidence="8" id="KW-1185">Reference proteome</keyword>
<evidence type="ECO:0000256" key="1">
    <source>
        <dbReference type="ARBA" id="ARBA00022491"/>
    </source>
</evidence>
<proteinExistence type="predicted"/>
<feature type="domain" description="HTH tetR-type" evidence="6">
    <location>
        <begin position="89"/>
        <end position="149"/>
    </location>
</feature>
<dbReference type="Pfam" id="PF00440">
    <property type="entry name" value="TetR_N"/>
    <property type="match status" value="1"/>
</dbReference>
<dbReference type="InterPro" id="IPR050109">
    <property type="entry name" value="HTH-type_TetR-like_transc_reg"/>
</dbReference>
<dbReference type="PRINTS" id="PR00455">
    <property type="entry name" value="HTHTETR"/>
</dbReference>
<accession>A0A7I7RHA6</accession>
<name>A0A7I7RHA6_MYCCF</name>
<dbReference type="PANTHER" id="PTHR30055:SF219">
    <property type="entry name" value="TRANSCRIPTIONAL REGULATORY PROTEIN"/>
    <property type="match status" value="1"/>
</dbReference>
<organism evidence="7 8">
    <name type="scientific">Mycolicibacterium celeriflavum</name>
    <name type="common">Mycobacterium celeriflavum</name>
    <dbReference type="NCBI Taxonomy" id="1249101"/>
    <lineage>
        <taxon>Bacteria</taxon>
        <taxon>Bacillati</taxon>
        <taxon>Actinomycetota</taxon>
        <taxon>Actinomycetes</taxon>
        <taxon>Mycobacteriales</taxon>
        <taxon>Mycobacteriaceae</taxon>
        <taxon>Mycolicibacterium</taxon>
    </lineage>
</organism>